<dbReference type="EMBL" id="AE017261">
    <property type="protein sequence ID" value="AAT42627.1"/>
    <property type="molecule type" value="Genomic_DNA"/>
</dbReference>
<accession>Q6L324</accession>
<dbReference type="HOGENOM" id="CLU_2340290_0_0_2"/>
<name>Q6L324_PICTO</name>
<dbReference type="Proteomes" id="UP000000438">
    <property type="component" value="Chromosome"/>
</dbReference>
<gene>
    <name evidence="1" type="ordered locus">PTO0042</name>
</gene>
<dbReference type="PaxDb" id="263820-PTO0042"/>
<dbReference type="EC" id="1.-.-.-" evidence="1"/>
<dbReference type="InParanoid" id="Q6L324"/>
<dbReference type="GO" id="GO:0016491">
    <property type="term" value="F:oxidoreductase activity"/>
    <property type="evidence" value="ECO:0007669"/>
    <property type="project" value="UniProtKB-KW"/>
</dbReference>
<proteinExistence type="predicted"/>
<evidence type="ECO:0000313" key="1">
    <source>
        <dbReference type="EMBL" id="AAT42627.1"/>
    </source>
</evidence>
<sequence length="97" mass="11428">MALMCLYMFQVEMRLQKNLQSKIRNIGDVSIDTNIYRYFDDALDISKTNDVIISPESLEVLERPRKEFSVKIAERHGIKFKKMDSYNVNVFDKTSMI</sequence>
<protein>
    <submittedName>
        <fullName evidence="1">NADH oxidase</fullName>
        <ecNumber evidence="1">1.-.-.-</ecNumber>
    </submittedName>
</protein>
<organism evidence="1 2">
    <name type="scientific">Picrophilus torridus (strain ATCC 700027 / DSM 9790 / JCM 10055 / NBRC 100828 / KAW 2/3)</name>
    <dbReference type="NCBI Taxonomy" id="1122961"/>
    <lineage>
        <taxon>Archaea</taxon>
        <taxon>Methanobacteriati</taxon>
        <taxon>Thermoplasmatota</taxon>
        <taxon>Thermoplasmata</taxon>
        <taxon>Thermoplasmatales</taxon>
        <taxon>Picrophilaceae</taxon>
        <taxon>Picrophilus</taxon>
    </lineage>
</organism>
<keyword evidence="1" id="KW-0560">Oxidoreductase</keyword>
<reference evidence="1 2" key="1">
    <citation type="journal article" date="2004" name="Proc. Natl. Acad. Sci. U.S.A.">
        <title>Genome sequence of Picrophilus torridus and its implications for life around pH 0.</title>
        <authorList>
            <person name="Futterer O."/>
            <person name="Angelov A."/>
            <person name="Liesegang H."/>
            <person name="Gottschalk G."/>
            <person name="Schleper C."/>
            <person name="Schepers B."/>
            <person name="Dock C."/>
            <person name="Antranikian G."/>
            <person name="Liebl W."/>
        </authorList>
    </citation>
    <scope>NUCLEOTIDE SEQUENCE [LARGE SCALE GENOMIC DNA]</scope>
    <source>
        <strain evidence="2">ATCC 700027 / DSM 9790 / JCM 10055 / NBRC 100828</strain>
    </source>
</reference>
<dbReference type="AlphaFoldDB" id="Q6L324"/>
<evidence type="ECO:0000313" key="2">
    <source>
        <dbReference type="Proteomes" id="UP000000438"/>
    </source>
</evidence>
<dbReference type="STRING" id="263820.PTO0042"/>
<dbReference type="KEGG" id="pto:PTO0042"/>